<organism evidence="1 2">
    <name type="scientific">Neoroseomonas marina</name>
    <dbReference type="NCBI Taxonomy" id="1232220"/>
    <lineage>
        <taxon>Bacteria</taxon>
        <taxon>Pseudomonadati</taxon>
        <taxon>Pseudomonadota</taxon>
        <taxon>Alphaproteobacteria</taxon>
        <taxon>Acetobacterales</taxon>
        <taxon>Acetobacteraceae</taxon>
        <taxon>Neoroseomonas</taxon>
    </lineage>
</organism>
<dbReference type="RefSeq" id="WP_170056479.1">
    <property type="nucleotide sequence ID" value="NZ_JABBKX010000014.1"/>
</dbReference>
<dbReference type="AlphaFoldDB" id="A0A848ELT1"/>
<dbReference type="SUPFAM" id="SSF53187">
    <property type="entry name" value="Zn-dependent exopeptidases"/>
    <property type="match status" value="1"/>
</dbReference>
<dbReference type="EMBL" id="JABBKX010000014">
    <property type="protein sequence ID" value="NMJ44298.1"/>
    <property type="molecule type" value="Genomic_DNA"/>
</dbReference>
<evidence type="ECO:0000313" key="1">
    <source>
        <dbReference type="EMBL" id="NMJ44298.1"/>
    </source>
</evidence>
<keyword evidence="2" id="KW-1185">Reference proteome</keyword>
<gene>
    <name evidence="1" type="ORF">GWK16_23825</name>
</gene>
<dbReference type="Proteomes" id="UP000548582">
    <property type="component" value="Unassembled WGS sequence"/>
</dbReference>
<reference evidence="1 2" key="1">
    <citation type="submission" date="2020-03" db="EMBL/GenBank/DDBJ databases">
        <authorList>
            <person name="Sun Q."/>
        </authorList>
    </citation>
    <scope>NUCLEOTIDE SEQUENCE [LARGE SCALE GENOMIC DNA]</scope>
    <source>
        <strain evidence="1 2">JC162</strain>
    </source>
</reference>
<sequence length="573" mass="63451">MKTLIDVQIPRAVDQLLAEPPGQSFEAWVFEDELTRRSLETALRAAGVRARLRSAYKPLLHFFLEEVQLTGLTAVTIRTPIHRAASERRFELEAYPLAGLLPGVALRFEVGDELLHYRVLLEHETRRTEHRVFAPNLERRDPLGGAVLAPCGWVRPDPNGPGEPFQTEYETVFAAVFEALAAAPWPAVAPFFDTLSITVETGGIEHRLSYGDECVSTREALHEDLYFSIREYFQRRARLPTSDRTLRLGQVVPDIRSTDGATRLRVTVDPPATKEPCPDGEQVLRQATRPLDPDQIATELGALGGERFDAVSHRGRRVMAAEFSGRNIGLVVTAGQHANETSGVVGALRAAAELKDRGLGFALIPLENPDGYALHRELRVANPRHINHAARFSAAGDDLSSRTDPPFGELQARREAYARTSAVLHVNMHGYPAHEFTRPHTGYVPRDSLQWAIPRGFFLIMHFKPGLRDPATTFLHRLSARMAELPGLRALNESQIRTFEAHLGAVPAPVLNGIVCTLKENPDLILPFALTTEYPDETIYGDAFEFAHTVQMNAVIEAATLLEAGALANCIRP</sequence>
<proteinExistence type="predicted"/>
<evidence type="ECO:0000313" key="2">
    <source>
        <dbReference type="Proteomes" id="UP000548582"/>
    </source>
</evidence>
<comment type="caution">
    <text evidence="1">The sequence shown here is derived from an EMBL/GenBank/DDBJ whole genome shotgun (WGS) entry which is preliminary data.</text>
</comment>
<name>A0A848ELT1_9PROT</name>
<protein>
    <recommendedName>
        <fullName evidence="3">Peptidase M14</fullName>
    </recommendedName>
</protein>
<accession>A0A848ELT1</accession>
<dbReference type="Gene3D" id="3.40.630.10">
    <property type="entry name" value="Zn peptidases"/>
    <property type="match status" value="1"/>
</dbReference>
<evidence type="ECO:0008006" key="3">
    <source>
        <dbReference type="Google" id="ProtNLM"/>
    </source>
</evidence>